<dbReference type="PANTHER" id="PTHR32060:SF30">
    <property type="entry name" value="CARBOXY-TERMINAL PROCESSING PROTEASE CTPA"/>
    <property type="match status" value="1"/>
</dbReference>
<keyword evidence="4" id="KW-1185">Reference proteome</keyword>
<dbReference type="InterPro" id="IPR005151">
    <property type="entry name" value="Tail-specific_protease"/>
</dbReference>
<dbReference type="Proteomes" id="UP000266292">
    <property type="component" value="Chromosome"/>
</dbReference>
<proteinExistence type="predicted"/>
<keyword evidence="1" id="KW-0732">Signal</keyword>
<reference evidence="4" key="1">
    <citation type="submission" date="2017-05" db="EMBL/GenBank/DDBJ databases">
        <authorList>
            <person name="Ray J."/>
            <person name="Price M."/>
            <person name="Deutschbauer A."/>
        </authorList>
    </citation>
    <scope>NUCLEOTIDE SEQUENCE [LARGE SCALE GENOMIC DNA]</scope>
    <source>
        <strain evidence="4">DSM 19842</strain>
    </source>
</reference>
<evidence type="ECO:0000259" key="2">
    <source>
        <dbReference type="SMART" id="SM00245"/>
    </source>
</evidence>
<gene>
    <name evidence="3" type="ORF">CA264_11220</name>
</gene>
<organism evidence="3 4">
    <name type="scientific">Pontibacter actiniarum</name>
    <dbReference type="NCBI Taxonomy" id="323450"/>
    <lineage>
        <taxon>Bacteria</taxon>
        <taxon>Pseudomonadati</taxon>
        <taxon>Bacteroidota</taxon>
        <taxon>Cytophagia</taxon>
        <taxon>Cytophagales</taxon>
        <taxon>Hymenobacteraceae</taxon>
        <taxon>Pontibacter</taxon>
    </lineage>
</organism>
<dbReference type="GO" id="GO:0004175">
    <property type="term" value="F:endopeptidase activity"/>
    <property type="evidence" value="ECO:0007669"/>
    <property type="project" value="TreeGrafter"/>
</dbReference>
<accession>A0A1X9YSU6</accession>
<dbReference type="RefSeq" id="WP_025607210.1">
    <property type="nucleotide sequence ID" value="NZ_CP021235.1"/>
</dbReference>
<dbReference type="OrthoDB" id="7314861at2"/>
<dbReference type="GO" id="GO:0030288">
    <property type="term" value="C:outer membrane-bounded periplasmic space"/>
    <property type="evidence" value="ECO:0007669"/>
    <property type="project" value="TreeGrafter"/>
</dbReference>
<dbReference type="Gene3D" id="3.30.750.44">
    <property type="match status" value="1"/>
</dbReference>
<dbReference type="AlphaFoldDB" id="A0A1X9YSU6"/>
<dbReference type="KEGG" id="pact:CA264_11220"/>
<dbReference type="Pfam" id="PF03572">
    <property type="entry name" value="Peptidase_S41"/>
    <property type="match status" value="1"/>
</dbReference>
<name>A0A1X9YSU6_9BACT</name>
<dbReference type="SMART" id="SM00245">
    <property type="entry name" value="TSPc"/>
    <property type="match status" value="1"/>
</dbReference>
<evidence type="ECO:0000313" key="3">
    <source>
        <dbReference type="EMBL" id="ARS35960.1"/>
    </source>
</evidence>
<dbReference type="SUPFAM" id="SSF52096">
    <property type="entry name" value="ClpP/crotonase"/>
    <property type="match status" value="1"/>
</dbReference>
<feature type="chain" id="PRO_5010997776" description="Tail specific protease domain-containing protein" evidence="1">
    <location>
        <begin position="22"/>
        <end position="334"/>
    </location>
</feature>
<dbReference type="Gene3D" id="3.90.226.10">
    <property type="entry name" value="2-enoyl-CoA Hydratase, Chain A, domain 1"/>
    <property type="match status" value="1"/>
</dbReference>
<dbReference type="PANTHER" id="PTHR32060">
    <property type="entry name" value="TAIL-SPECIFIC PROTEASE"/>
    <property type="match status" value="1"/>
</dbReference>
<dbReference type="InterPro" id="IPR029045">
    <property type="entry name" value="ClpP/crotonase-like_dom_sf"/>
</dbReference>
<evidence type="ECO:0000313" key="4">
    <source>
        <dbReference type="Proteomes" id="UP000266292"/>
    </source>
</evidence>
<feature type="domain" description="Tail specific protease" evidence="2">
    <location>
        <begin position="89"/>
        <end position="308"/>
    </location>
</feature>
<dbReference type="GO" id="GO:0006508">
    <property type="term" value="P:proteolysis"/>
    <property type="evidence" value="ECO:0007669"/>
    <property type="project" value="InterPro"/>
</dbReference>
<sequence length="334" mass="36912">MKKPLLLLITLFSTTFCHSYAQTDSVRAYVTEALDIMKARSVNKNNVDWAQLYGEALEKAGTAHSIRETYPVIAAALEQLQDEHSKFFPPEVVEAYRQGYRANGMELPAPKFSMVDNEYAYLQIPAFGVINIEEQREYAASIQKAIKQLDEQRPKGWIIDLRQNDGGMSVPMSAGIGPFVEKEKCVGWRDADGKNGYWIYKKGKVYENDLLVFDMAVKPYKVKSRKKPVAVLVGKKTGSSGEIIAMSFVGRRSTALVGTNTAGLTSANNEHELSDGAYLILTEGNYIDRTGKEYATVGEGIAPDIRVETPKADKAAGTDACLEQAINYLSKGSR</sequence>
<dbReference type="EMBL" id="CP021235">
    <property type="protein sequence ID" value="ARS35960.1"/>
    <property type="molecule type" value="Genomic_DNA"/>
</dbReference>
<evidence type="ECO:0000256" key="1">
    <source>
        <dbReference type="SAM" id="SignalP"/>
    </source>
</evidence>
<dbReference type="GO" id="GO:0008236">
    <property type="term" value="F:serine-type peptidase activity"/>
    <property type="evidence" value="ECO:0007669"/>
    <property type="project" value="InterPro"/>
</dbReference>
<dbReference type="STRING" id="709015.GCA_000472485_02265"/>
<protein>
    <recommendedName>
        <fullName evidence="2">Tail specific protease domain-containing protein</fullName>
    </recommendedName>
</protein>
<feature type="signal peptide" evidence="1">
    <location>
        <begin position="1"/>
        <end position="21"/>
    </location>
</feature>
<dbReference type="GO" id="GO:0007165">
    <property type="term" value="P:signal transduction"/>
    <property type="evidence" value="ECO:0007669"/>
    <property type="project" value="TreeGrafter"/>
</dbReference>